<feature type="region of interest" description="Disordered" evidence="1">
    <location>
        <begin position="101"/>
        <end position="171"/>
    </location>
</feature>
<keyword evidence="4" id="KW-1185">Reference proteome</keyword>
<evidence type="ECO:0000256" key="1">
    <source>
        <dbReference type="SAM" id="MobiDB-lite"/>
    </source>
</evidence>
<accession>A0ABV8GKW4</accession>
<feature type="region of interest" description="Disordered" evidence="1">
    <location>
        <begin position="223"/>
        <end position="270"/>
    </location>
</feature>
<dbReference type="Proteomes" id="UP001595851">
    <property type="component" value="Unassembled WGS sequence"/>
</dbReference>
<protein>
    <submittedName>
        <fullName evidence="3">Uncharacterized protein</fullName>
    </submittedName>
</protein>
<sequence length="387" mass="41130">MTYVKVERPEEPADDGDEVTVEEHMPAPAPAEEEPEPITDDGGASPAFAPGRTLLVGGLATATLLVTGLYQLAGVGGLVGGGVAAAGAGAAYVAHRRGTLFRKRPGRGGSGESASTEGGRRSRRSGSGWAGLNFPRGKSHSSDRRSAPRGGTGPASAASRHGGRQERFDRVRRAGRDVRAWVNRRTGRRGGWRRRFGHAWDIATRLGLHALFTRLIARARRLLGKTPSPGSGDQPGTDDKPQTSTPADSTPADSTPPRTERTTTVSGSRIIATSTADNPLVIMSAEMIGAASSYAVPDMMIVAEHLDALHQVGQNLTLAYQRFGARLQAAYPIHAAVVEHFQHLVKGSAALIPPAQQLATTFRLAHADDIARREKPRTNEHLWNMPA</sequence>
<feature type="compositionally biased region" description="Basic and acidic residues" evidence="1">
    <location>
        <begin position="1"/>
        <end position="11"/>
    </location>
</feature>
<comment type="caution">
    <text evidence="3">The sequence shown here is derived from an EMBL/GenBank/DDBJ whole genome shotgun (WGS) entry which is preliminary data.</text>
</comment>
<feature type="compositionally biased region" description="Polar residues" evidence="1">
    <location>
        <begin position="242"/>
        <end position="270"/>
    </location>
</feature>
<name>A0ABV8GKW4_9ACTN</name>
<feature type="region of interest" description="Disordered" evidence="1">
    <location>
        <begin position="1"/>
        <end position="46"/>
    </location>
</feature>
<reference evidence="4" key="1">
    <citation type="journal article" date="2019" name="Int. J. Syst. Evol. Microbiol.">
        <title>The Global Catalogue of Microorganisms (GCM) 10K type strain sequencing project: providing services to taxonomists for standard genome sequencing and annotation.</title>
        <authorList>
            <consortium name="The Broad Institute Genomics Platform"/>
            <consortium name="The Broad Institute Genome Sequencing Center for Infectious Disease"/>
            <person name="Wu L."/>
            <person name="Ma J."/>
        </authorList>
    </citation>
    <scope>NUCLEOTIDE SEQUENCE [LARGE SCALE GENOMIC DNA]</scope>
    <source>
        <strain evidence="4">TBRC 1276</strain>
    </source>
</reference>
<keyword evidence="2" id="KW-0472">Membrane</keyword>
<feature type="transmembrane region" description="Helical" evidence="2">
    <location>
        <begin position="69"/>
        <end position="94"/>
    </location>
</feature>
<evidence type="ECO:0000313" key="4">
    <source>
        <dbReference type="Proteomes" id="UP001595851"/>
    </source>
</evidence>
<dbReference type="EMBL" id="JBHSBI010000036">
    <property type="protein sequence ID" value="MFC4014597.1"/>
    <property type="molecule type" value="Genomic_DNA"/>
</dbReference>
<dbReference type="RefSeq" id="WP_379534432.1">
    <property type="nucleotide sequence ID" value="NZ_JBHSBI010000036.1"/>
</dbReference>
<evidence type="ECO:0000313" key="3">
    <source>
        <dbReference type="EMBL" id="MFC4014597.1"/>
    </source>
</evidence>
<gene>
    <name evidence="3" type="ORF">ACFOY2_45755</name>
</gene>
<proteinExistence type="predicted"/>
<evidence type="ECO:0000256" key="2">
    <source>
        <dbReference type="SAM" id="Phobius"/>
    </source>
</evidence>
<organism evidence="3 4">
    <name type="scientific">Nonomuraea purpurea</name>
    <dbReference type="NCBI Taxonomy" id="1849276"/>
    <lineage>
        <taxon>Bacteria</taxon>
        <taxon>Bacillati</taxon>
        <taxon>Actinomycetota</taxon>
        <taxon>Actinomycetes</taxon>
        <taxon>Streptosporangiales</taxon>
        <taxon>Streptosporangiaceae</taxon>
        <taxon>Nonomuraea</taxon>
    </lineage>
</organism>
<keyword evidence="2" id="KW-1133">Transmembrane helix</keyword>
<keyword evidence="2" id="KW-0812">Transmembrane</keyword>